<dbReference type="HAMAP" id="MF_00692">
    <property type="entry name" value="SelO"/>
    <property type="match status" value="1"/>
</dbReference>
<dbReference type="Pfam" id="PF02696">
    <property type="entry name" value="SelO"/>
    <property type="match status" value="1"/>
</dbReference>
<feature type="binding site" evidence="8">
    <location>
        <position position="86"/>
    </location>
    <ligand>
        <name>ATP</name>
        <dbReference type="ChEBI" id="CHEBI:30616"/>
    </ligand>
</feature>
<feature type="binding site" evidence="8">
    <location>
        <position position="179"/>
    </location>
    <ligand>
        <name>ATP</name>
        <dbReference type="ChEBI" id="CHEBI:30616"/>
    </ligand>
</feature>
<comment type="catalytic activity">
    <reaction evidence="8">
        <text>L-seryl-[protein] + ATP = 3-O-(5'-adenylyl)-L-seryl-[protein] + diphosphate</text>
        <dbReference type="Rhea" id="RHEA:58120"/>
        <dbReference type="Rhea" id="RHEA-COMP:9863"/>
        <dbReference type="Rhea" id="RHEA-COMP:15073"/>
        <dbReference type="ChEBI" id="CHEBI:29999"/>
        <dbReference type="ChEBI" id="CHEBI:30616"/>
        <dbReference type="ChEBI" id="CHEBI:33019"/>
        <dbReference type="ChEBI" id="CHEBI:142516"/>
        <dbReference type="EC" id="2.7.7.108"/>
    </reaction>
</comment>
<feature type="binding site" evidence="8">
    <location>
        <position position="121"/>
    </location>
    <ligand>
        <name>ATP</name>
        <dbReference type="ChEBI" id="CHEBI:30616"/>
    </ligand>
</feature>
<dbReference type="RefSeq" id="WP_272094336.1">
    <property type="nucleotide sequence ID" value="NZ_JAQNDK010000001.1"/>
</dbReference>
<evidence type="ECO:0000256" key="3">
    <source>
        <dbReference type="ARBA" id="ARBA00022695"/>
    </source>
</evidence>
<protein>
    <recommendedName>
        <fullName evidence="8">Protein nucleotidyltransferase YdiU</fullName>
        <ecNumber evidence="8">2.7.7.-</ecNumber>
    </recommendedName>
    <alternativeName>
        <fullName evidence="8">Protein adenylyltransferase YdiU</fullName>
        <ecNumber evidence="8">2.7.7.108</ecNumber>
    </alternativeName>
    <alternativeName>
        <fullName evidence="8">Protein uridylyltransferase YdiU</fullName>
        <ecNumber evidence="8">2.7.7.-</ecNumber>
    </alternativeName>
</protein>
<dbReference type="NCBIfam" id="NF000658">
    <property type="entry name" value="PRK00029.1"/>
    <property type="match status" value="1"/>
</dbReference>
<dbReference type="InterPro" id="IPR003846">
    <property type="entry name" value="SelO"/>
</dbReference>
<evidence type="ECO:0000256" key="2">
    <source>
        <dbReference type="ARBA" id="ARBA00022679"/>
    </source>
</evidence>
<comment type="similarity">
    <text evidence="1 8">Belongs to the SELO family.</text>
</comment>
<dbReference type="EC" id="2.7.7.108" evidence="8"/>
<comment type="catalytic activity">
    <reaction evidence="8">
        <text>L-threonyl-[protein] + ATP = 3-O-(5'-adenylyl)-L-threonyl-[protein] + diphosphate</text>
        <dbReference type="Rhea" id="RHEA:54292"/>
        <dbReference type="Rhea" id="RHEA-COMP:11060"/>
        <dbReference type="Rhea" id="RHEA-COMP:13847"/>
        <dbReference type="ChEBI" id="CHEBI:30013"/>
        <dbReference type="ChEBI" id="CHEBI:30616"/>
        <dbReference type="ChEBI" id="CHEBI:33019"/>
        <dbReference type="ChEBI" id="CHEBI:138113"/>
        <dbReference type="EC" id="2.7.7.108"/>
    </reaction>
</comment>
<organism evidence="9 10">
    <name type="scientific">Sorangium atrum</name>
    <dbReference type="NCBI Taxonomy" id="2995308"/>
    <lineage>
        <taxon>Bacteria</taxon>
        <taxon>Pseudomonadati</taxon>
        <taxon>Myxococcota</taxon>
        <taxon>Polyangia</taxon>
        <taxon>Polyangiales</taxon>
        <taxon>Polyangiaceae</taxon>
        <taxon>Sorangium</taxon>
    </lineage>
</organism>
<comment type="catalytic activity">
    <reaction evidence="8">
        <text>L-tyrosyl-[protein] + ATP = O-(5'-adenylyl)-L-tyrosyl-[protein] + diphosphate</text>
        <dbReference type="Rhea" id="RHEA:54288"/>
        <dbReference type="Rhea" id="RHEA-COMP:10136"/>
        <dbReference type="Rhea" id="RHEA-COMP:13846"/>
        <dbReference type="ChEBI" id="CHEBI:30616"/>
        <dbReference type="ChEBI" id="CHEBI:33019"/>
        <dbReference type="ChEBI" id="CHEBI:46858"/>
        <dbReference type="ChEBI" id="CHEBI:83624"/>
        <dbReference type="EC" id="2.7.7.108"/>
    </reaction>
</comment>
<accession>A0ABT5BTU2</accession>
<keyword evidence="7 8" id="KW-0460">Magnesium</keyword>
<keyword evidence="4 8" id="KW-0479">Metal-binding</keyword>
<dbReference type="Proteomes" id="UP001217485">
    <property type="component" value="Unassembled WGS sequence"/>
</dbReference>
<evidence type="ECO:0000313" key="10">
    <source>
        <dbReference type="Proteomes" id="UP001217485"/>
    </source>
</evidence>
<evidence type="ECO:0000256" key="4">
    <source>
        <dbReference type="ARBA" id="ARBA00022723"/>
    </source>
</evidence>
<keyword evidence="3 8" id="KW-0548">Nucleotidyltransferase</keyword>
<dbReference type="EMBL" id="JAQNDK010000001">
    <property type="protein sequence ID" value="MDC0677581.1"/>
    <property type="molecule type" value="Genomic_DNA"/>
</dbReference>
<sequence length="490" mass="53177">MKLPFDNTYARLPDRFHARVSPARVRAPRIVKVNRALAEVLGLDAEQLASAEGAEVLAGNALAEGAEPIALAYAGHQFGSFVSQLGDGRAILLGEVVGRDGKRRDLQLKGAGRTPFSRGGDGRAALGPVLREYVVSEAMAALGVPTTRALAAVTTGEPVYREEVLPGAVLTRVAASHIRVGTFQFFAARGDREALATLASYALSRHYPEAVGSGNDALALLERVVDAQATLVARWLGVGFVHGVMNTDNTSISGETIDYGPCAFLDEYDPAKKFSSIDRGGRYAFGNQPRIAQWNMARLAEALLPLLAEGEEESIRLATERVERFSALFVAAHERVLRAKLGLAREEEGDLALAADLLERLASNGVDYTVFFRRLCASAADPAADTQVAALFAEPGAFRDWAESWRRRLAREDVDGEARASAMRLVNPAFIPRNHRIEALIQAAVLRDDFEPFETLVRVLGRPYDDQPESAHLGEPPQLDERVQYTFCGT</sequence>
<dbReference type="PANTHER" id="PTHR32057">
    <property type="entry name" value="PROTEIN ADENYLYLTRANSFERASE SELO, MITOCHONDRIAL"/>
    <property type="match status" value="1"/>
</dbReference>
<comment type="caution">
    <text evidence="9">The sequence shown here is derived from an EMBL/GenBank/DDBJ whole genome shotgun (WGS) entry which is preliminary data.</text>
</comment>
<comment type="function">
    <text evidence="8">Nucleotidyltransferase involved in the post-translational modification of proteins. It can catalyze the addition of adenosine monophosphate (AMP) or uridine monophosphate (UMP) to a protein, resulting in modifications known as AMPylation and UMPylation.</text>
</comment>
<evidence type="ECO:0000256" key="5">
    <source>
        <dbReference type="ARBA" id="ARBA00022741"/>
    </source>
</evidence>
<proteinExistence type="inferred from homology"/>
<keyword evidence="10" id="KW-1185">Reference proteome</keyword>
<reference evidence="9 10" key="1">
    <citation type="submission" date="2023-01" db="EMBL/GenBank/DDBJ databases">
        <title>Minimal conservation of predation-associated metabolite biosynthetic gene clusters underscores biosynthetic potential of Myxococcota including descriptions for ten novel species: Archangium lansinium sp. nov., Myxococcus landrumus sp. nov., Nannocystis bai.</title>
        <authorList>
            <person name="Ahearne A."/>
            <person name="Stevens C."/>
            <person name="Dowd S."/>
        </authorList>
    </citation>
    <scope>NUCLEOTIDE SEQUENCE [LARGE SCALE GENOMIC DNA]</scope>
    <source>
        <strain evidence="9 10">WIWO2</strain>
    </source>
</reference>
<name>A0ABT5BTU2_9BACT</name>
<feature type="active site" description="Proton acceptor" evidence="8">
    <location>
        <position position="248"/>
    </location>
</feature>
<feature type="binding site" evidence="8">
    <location>
        <position position="88"/>
    </location>
    <ligand>
        <name>ATP</name>
        <dbReference type="ChEBI" id="CHEBI:30616"/>
    </ligand>
</feature>
<comment type="catalytic activity">
    <reaction evidence="8">
        <text>L-tyrosyl-[protein] + UTP = O-(5'-uridylyl)-L-tyrosyl-[protein] + diphosphate</text>
        <dbReference type="Rhea" id="RHEA:83887"/>
        <dbReference type="Rhea" id="RHEA-COMP:10136"/>
        <dbReference type="Rhea" id="RHEA-COMP:20238"/>
        <dbReference type="ChEBI" id="CHEBI:33019"/>
        <dbReference type="ChEBI" id="CHEBI:46398"/>
        <dbReference type="ChEBI" id="CHEBI:46858"/>
        <dbReference type="ChEBI" id="CHEBI:90602"/>
    </reaction>
</comment>
<keyword evidence="5 8" id="KW-0547">Nucleotide-binding</keyword>
<comment type="catalytic activity">
    <reaction evidence="8">
        <text>L-seryl-[protein] + UTP = O-(5'-uridylyl)-L-seryl-[protein] + diphosphate</text>
        <dbReference type="Rhea" id="RHEA:64604"/>
        <dbReference type="Rhea" id="RHEA-COMP:9863"/>
        <dbReference type="Rhea" id="RHEA-COMP:16635"/>
        <dbReference type="ChEBI" id="CHEBI:29999"/>
        <dbReference type="ChEBI" id="CHEBI:33019"/>
        <dbReference type="ChEBI" id="CHEBI:46398"/>
        <dbReference type="ChEBI" id="CHEBI:156051"/>
    </reaction>
</comment>
<feature type="binding site" evidence="8">
    <location>
        <position position="249"/>
    </location>
    <ligand>
        <name>Mg(2+)</name>
        <dbReference type="ChEBI" id="CHEBI:18420"/>
    </ligand>
</feature>
<feature type="binding site" evidence="8">
    <location>
        <position position="258"/>
    </location>
    <ligand>
        <name>Mg(2+)</name>
        <dbReference type="ChEBI" id="CHEBI:18420"/>
    </ligand>
</feature>
<dbReference type="PANTHER" id="PTHR32057:SF14">
    <property type="entry name" value="PROTEIN ADENYLYLTRANSFERASE SELO, MITOCHONDRIAL"/>
    <property type="match status" value="1"/>
</dbReference>
<feature type="binding site" evidence="8">
    <location>
        <position position="122"/>
    </location>
    <ligand>
        <name>ATP</name>
        <dbReference type="ChEBI" id="CHEBI:30616"/>
    </ligand>
</feature>
<dbReference type="EC" id="2.7.7.-" evidence="8"/>
<feature type="binding site" evidence="8">
    <location>
        <position position="172"/>
    </location>
    <ligand>
        <name>ATP</name>
        <dbReference type="ChEBI" id="CHEBI:30616"/>
    </ligand>
</feature>
<evidence type="ECO:0000256" key="6">
    <source>
        <dbReference type="ARBA" id="ARBA00022840"/>
    </source>
</evidence>
<keyword evidence="2 8" id="KW-0808">Transferase</keyword>
<feature type="binding site" evidence="8">
    <location>
        <position position="109"/>
    </location>
    <ligand>
        <name>ATP</name>
        <dbReference type="ChEBI" id="CHEBI:30616"/>
    </ligand>
</feature>
<keyword evidence="8" id="KW-0464">Manganese</keyword>
<evidence type="ECO:0000313" key="9">
    <source>
        <dbReference type="EMBL" id="MDC0677581.1"/>
    </source>
</evidence>
<feature type="binding site" evidence="8">
    <location>
        <position position="258"/>
    </location>
    <ligand>
        <name>ATP</name>
        <dbReference type="ChEBI" id="CHEBI:30616"/>
    </ligand>
</feature>
<comment type="cofactor">
    <cofactor evidence="8">
        <name>Mg(2+)</name>
        <dbReference type="ChEBI" id="CHEBI:18420"/>
    </cofactor>
    <cofactor evidence="8">
        <name>Mn(2+)</name>
        <dbReference type="ChEBI" id="CHEBI:29035"/>
    </cofactor>
</comment>
<evidence type="ECO:0000256" key="7">
    <source>
        <dbReference type="ARBA" id="ARBA00022842"/>
    </source>
</evidence>
<evidence type="ECO:0000256" key="1">
    <source>
        <dbReference type="ARBA" id="ARBA00009747"/>
    </source>
</evidence>
<evidence type="ECO:0000256" key="8">
    <source>
        <dbReference type="HAMAP-Rule" id="MF_00692"/>
    </source>
</evidence>
<keyword evidence="6 8" id="KW-0067">ATP-binding</keyword>
<feature type="binding site" evidence="8">
    <location>
        <position position="89"/>
    </location>
    <ligand>
        <name>ATP</name>
        <dbReference type="ChEBI" id="CHEBI:30616"/>
    </ligand>
</feature>
<comment type="catalytic activity">
    <reaction evidence="8">
        <text>L-histidyl-[protein] + UTP = N(tele)-(5'-uridylyl)-L-histidyl-[protein] + diphosphate</text>
        <dbReference type="Rhea" id="RHEA:83891"/>
        <dbReference type="Rhea" id="RHEA-COMP:9745"/>
        <dbReference type="Rhea" id="RHEA-COMP:20239"/>
        <dbReference type="ChEBI" id="CHEBI:29979"/>
        <dbReference type="ChEBI" id="CHEBI:33019"/>
        <dbReference type="ChEBI" id="CHEBI:46398"/>
        <dbReference type="ChEBI" id="CHEBI:233474"/>
    </reaction>
</comment>
<gene>
    <name evidence="8" type="primary">ydiU</name>
    <name evidence="8" type="synonym">selO</name>
    <name evidence="9" type="ORF">POL72_07480</name>
</gene>